<evidence type="ECO:0000256" key="7">
    <source>
        <dbReference type="ARBA" id="ARBA00034430"/>
    </source>
</evidence>
<evidence type="ECO:0000256" key="1">
    <source>
        <dbReference type="ARBA" id="ARBA00004651"/>
    </source>
</evidence>
<dbReference type="OrthoDB" id="8879391at2759"/>
<keyword evidence="4" id="KW-0630">Potassium</keyword>
<evidence type="ECO:0000259" key="9">
    <source>
        <dbReference type="Pfam" id="PF03520"/>
    </source>
</evidence>
<comment type="caution">
    <text evidence="10">The sequence shown here is derived from an EMBL/GenBank/DDBJ whole genome shotgun (WGS) entry which is preliminary data.</text>
</comment>
<keyword evidence="3" id="KW-1003">Cell membrane</keyword>
<keyword evidence="11" id="KW-1185">Reference proteome</keyword>
<evidence type="ECO:0000313" key="11">
    <source>
        <dbReference type="Proteomes" id="UP000729913"/>
    </source>
</evidence>
<sequence length="193" mass="21696">MSSRSFTLRLRILNLRLKLPAKRLDQILGRQGSKARDVYVSKISLASRVVKVERQVDDIETKLDQLIELYVEDRKRFLSLPLPKMETRHVPNSSSAITEEPNVTTVLKPILVDKQLSEPSSPTSKTIRYTKQQKPRQIYRVTVECDPDRGSEYNTENDTEDTGEEAALLGSSESPLTNSPGSINPGGNTDPMK</sequence>
<dbReference type="PANTHER" id="PTHR47735">
    <property type="entry name" value="POTASSIUM VOLTAGE-GATED CHANNEL SUBFAMILY KQT MEMBER 4"/>
    <property type="match status" value="1"/>
</dbReference>
<comment type="subcellular location">
    <subcellularLocation>
        <location evidence="1">Cell membrane</location>
        <topology evidence="1">Multi-pass membrane protein</topology>
    </subcellularLocation>
</comment>
<dbReference type="InterPro" id="IPR003937">
    <property type="entry name" value="K_chnl_volt-dep_KCNQ"/>
</dbReference>
<dbReference type="GO" id="GO:0008076">
    <property type="term" value="C:voltage-gated potassium channel complex"/>
    <property type="evidence" value="ECO:0007669"/>
    <property type="project" value="TreeGrafter"/>
</dbReference>
<organism evidence="10 11">
    <name type="scientific">Cotesia typhae</name>
    <dbReference type="NCBI Taxonomy" id="2053667"/>
    <lineage>
        <taxon>Eukaryota</taxon>
        <taxon>Metazoa</taxon>
        <taxon>Ecdysozoa</taxon>
        <taxon>Arthropoda</taxon>
        <taxon>Hexapoda</taxon>
        <taxon>Insecta</taxon>
        <taxon>Pterygota</taxon>
        <taxon>Neoptera</taxon>
        <taxon>Endopterygota</taxon>
        <taxon>Hymenoptera</taxon>
        <taxon>Apocrita</taxon>
        <taxon>Ichneumonoidea</taxon>
        <taxon>Braconidae</taxon>
        <taxon>Microgastrinae</taxon>
        <taxon>Cotesia</taxon>
    </lineage>
</organism>
<evidence type="ECO:0000256" key="2">
    <source>
        <dbReference type="ARBA" id="ARBA00022448"/>
    </source>
</evidence>
<name>A0A8J5UNX6_9HYME</name>
<keyword evidence="5" id="KW-0406">Ion transport</keyword>
<keyword evidence="2" id="KW-0813">Transport</keyword>
<dbReference type="InterPro" id="IPR013821">
    <property type="entry name" value="K_chnl_volt-dep_KCNQ_C"/>
</dbReference>
<evidence type="ECO:0000256" key="4">
    <source>
        <dbReference type="ARBA" id="ARBA00022958"/>
    </source>
</evidence>
<keyword evidence="6" id="KW-0407">Ion channel</keyword>
<evidence type="ECO:0000313" key="10">
    <source>
        <dbReference type="EMBL" id="KAG8034352.1"/>
    </source>
</evidence>
<keyword evidence="3" id="KW-0472">Membrane</keyword>
<reference evidence="10" key="1">
    <citation type="submission" date="2020-03" db="EMBL/GenBank/DDBJ databases">
        <authorList>
            <person name="Chebbi M.A."/>
            <person name="Drezen J.M."/>
        </authorList>
    </citation>
    <scope>NUCLEOTIDE SEQUENCE</scope>
    <source>
        <tissue evidence="10">Whole body</tissue>
    </source>
</reference>
<proteinExistence type="predicted"/>
<dbReference type="AlphaFoldDB" id="A0A8J5UNX6"/>
<feature type="compositionally biased region" description="Acidic residues" evidence="8">
    <location>
        <begin position="155"/>
        <end position="164"/>
    </location>
</feature>
<dbReference type="Proteomes" id="UP000729913">
    <property type="component" value="Unassembled WGS sequence"/>
</dbReference>
<evidence type="ECO:0000256" key="5">
    <source>
        <dbReference type="ARBA" id="ARBA00023065"/>
    </source>
</evidence>
<feature type="domain" description="Potassium channel voltage dependent KCNQ C-terminal" evidence="9">
    <location>
        <begin position="36"/>
        <end position="72"/>
    </location>
</feature>
<dbReference type="GO" id="GO:0005249">
    <property type="term" value="F:voltage-gated potassium channel activity"/>
    <property type="evidence" value="ECO:0007669"/>
    <property type="project" value="InterPro"/>
</dbReference>
<gene>
    <name evidence="10" type="ORF">G9C98_007428</name>
</gene>
<reference evidence="10" key="2">
    <citation type="submission" date="2021-04" db="EMBL/GenBank/DDBJ databases">
        <title>Genome-wide patterns of bracovirus chromosomal integration into multiple host tissues during parasitism.</title>
        <authorList>
            <person name="Chebbi M.A.C."/>
        </authorList>
    </citation>
    <scope>NUCLEOTIDE SEQUENCE</scope>
    <source>
        <tissue evidence="10">Whole body</tissue>
    </source>
</reference>
<dbReference type="EMBL" id="JAAOIC020000067">
    <property type="protein sequence ID" value="KAG8034352.1"/>
    <property type="molecule type" value="Genomic_DNA"/>
</dbReference>
<dbReference type="Pfam" id="PF03520">
    <property type="entry name" value="KCNQ_channel"/>
    <property type="match status" value="1"/>
</dbReference>
<feature type="compositionally biased region" description="Polar residues" evidence="8">
    <location>
        <begin position="117"/>
        <end position="132"/>
    </location>
</feature>
<accession>A0A8J5UNX6</accession>
<evidence type="ECO:0000256" key="6">
    <source>
        <dbReference type="ARBA" id="ARBA00023303"/>
    </source>
</evidence>
<evidence type="ECO:0000256" key="8">
    <source>
        <dbReference type="SAM" id="MobiDB-lite"/>
    </source>
</evidence>
<feature type="region of interest" description="Disordered" evidence="8">
    <location>
        <begin position="115"/>
        <end position="193"/>
    </location>
</feature>
<protein>
    <recommendedName>
        <fullName evidence="9">Potassium channel voltage dependent KCNQ C-terminal domain-containing protein</fullName>
    </recommendedName>
</protein>
<comment type="catalytic activity">
    <reaction evidence="7">
        <text>K(+)(in) = K(+)(out)</text>
        <dbReference type="Rhea" id="RHEA:29463"/>
        <dbReference type="ChEBI" id="CHEBI:29103"/>
    </reaction>
</comment>
<evidence type="ECO:0000256" key="3">
    <source>
        <dbReference type="ARBA" id="ARBA00022475"/>
    </source>
</evidence>
<feature type="compositionally biased region" description="Polar residues" evidence="8">
    <location>
        <begin position="171"/>
        <end position="187"/>
    </location>
</feature>
<dbReference type="PANTHER" id="PTHR47735:SF9">
    <property type="entry name" value="POTASSIUM VOLTAGE-GATED CHANNEL SUBFAMILY KQT MEMBER 4-LIKE ISOFORM X1"/>
    <property type="match status" value="1"/>
</dbReference>